<dbReference type="Gene3D" id="3.20.20.80">
    <property type="entry name" value="Glycosidases"/>
    <property type="match status" value="1"/>
</dbReference>
<dbReference type="Proteomes" id="UP000670947">
    <property type="component" value="Unassembled WGS sequence"/>
</dbReference>
<evidence type="ECO:0000313" key="2">
    <source>
        <dbReference type="EMBL" id="MBO7748004.1"/>
    </source>
</evidence>
<evidence type="ECO:0000256" key="1">
    <source>
        <dbReference type="SAM" id="MobiDB-lite"/>
    </source>
</evidence>
<reference evidence="2 3" key="1">
    <citation type="submission" date="2021-03" db="EMBL/GenBank/DDBJ databases">
        <title>Paenibacillus artemisicola MWE-103 whole genome sequence.</title>
        <authorList>
            <person name="Ham Y.J."/>
        </authorList>
    </citation>
    <scope>NUCLEOTIDE SEQUENCE [LARGE SCALE GENOMIC DNA]</scope>
    <source>
        <strain evidence="2 3">MWE-103</strain>
    </source>
</reference>
<feature type="region of interest" description="Disordered" evidence="1">
    <location>
        <begin position="373"/>
        <end position="401"/>
    </location>
</feature>
<organism evidence="2 3">
    <name type="scientific">Paenibacillus artemisiicola</name>
    <dbReference type="NCBI Taxonomy" id="1172618"/>
    <lineage>
        <taxon>Bacteria</taxon>
        <taxon>Bacillati</taxon>
        <taxon>Bacillota</taxon>
        <taxon>Bacilli</taxon>
        <taxon>Bacillales</taxon>
        <taxon>Paenibacillaceae</taxon>
        <taxon>Paenibacillus</taxon>
    </lineage>
</organism>
<feature type="compositionally biased region" description="Polar residues" evidence="1">
    <location>
        <begin position="392"/>
        <end position="401"/>
    </location>
</feature>
<evidence type="ECO:0000313" key="3">
    <source>
        <dbReference type="Proteomes" id="UP000670947"/>
    </source>
</evidence>
<comment type="caution">
    <text evidence="2">The sequence shown here is derived from an EMBL/GenBank/DDBJ whole genome shotgun (WGS) entry which is preliminary data.</text>
</comment>
<accession>A0ABS3WI47</accession>
<name>A0ABS3WI47_9BACL</name>
<protein>
    <submittedName>
        <fullName evidence="2">Glycosyl hydrolase</fullName>
    </submittedName>
</protein>
<gene>
    <name evidence="2" type="ORF">I8J29_27805</name>
</gene>
<dbReference type="SUPFAM" id="SSF51445">
    <property type="entry name" value="(Trans)glycosidases"/>
    <property type="match status" value="1"/>
</dbReference>
<sequence>MPGIRKSGRPGRRTAGLLGLAAAALAAAIVAIYAASDRHGRDDAGRPSGEGAVPAAPPLALSAWIVDWQWEAGLADFADVAPGLDGVQAFAAYFDDKDGLYLTEEDRKALPEVLAAAKKAGLRQAALTVVNDRYAADGTPAAEKDPALVSRLLATEASRGKHLSDLMAAVDTYGFGGLELDYERVPDGDWANFAVFIGDLYGRLQAEGKTLRVVLEPRAPLADVELPAGPAYVMMAYNLYGGFSGPGPKADDAFIAQVAARMEGLPGDKAIALSLGGFDWTADKQATAVTEAQAAELARGPGAEPAARDAASGSLHFRYADGKGKVHTVWYADAETVKRWIGAARDAGVHEIALWRLGGLTAEMRDFVRGAKAAYDPSPAGGGRAGGESAPASKSSSGDAP</sequence>
<dbReference type="RefSeq" id="WP_208850614.1">
    <property type="nucleotide sequence ID" value="NZ_JAGGDJ010000044.1"/>
</dbReference>
<proteinExistence type="predicted"/>
<dbReference type="GO" id="GO:0016787">
    <property type="term" value="F:hydrolase activity"/>
    <property type="evidence" value="ECO:0007669"/>
    <property type="project" value="UniProtKB-KW"/>
</dbReference>
<dbReference type="PANTHER" id="PTHR46066">
    <property type="entry name" value="CHITINASE DOMAIN-CONTAINING PROTEIN 1 FAMILY MEMBER"/>
    <property type="match status" value="1"/>
</dbReference>
<dbReference type="InterPro" id="IPR029070">
    <property type="entry name" value="Chitinase_insertion_sf"/>
</dbReference>
<keyword evidence="3" id="KW-1185">Reference proteome</keyword>
<keyword evidence="2" id="KW-0378">Hydrolase</keyword>
<dbReference type="Gene3D" id="3.10.50.10">
    <property type="match status" value="1"/>
</dbReference>
<dbReference type="EMBL" id="JAGGDJ010000044">
    <property type="protein sequence ID" value="MBO7748004.1"/>
    <property type="molecule type" value="Genomic_DNA"/>
</dbReference>
<dbReference type="PANTHER" id="PTHR46066:SF2">
    <property type="entry name" value="CHITINASE DOMAIN-CONTAINING PROTEIN 1"/>
    <property type="match status" value="1"/>
</dbReference>
<dbReference type="InterPro" id="IPR017853">
    <property type="entry name" value="GH"/>
</dbReference>